<keyword evidence="9" id="KW-1185">Reference proteome</keyword>
<dbReference type="RefSeq" id="WP_377317945.1">
    <property type="nucleotide sequence ID" value="NZ_JBHUIY010000035.1"/>
</dbReference>
<dbReference type="Proteomes" id="UP001597296">
    <property type="component" value="Unassembled WGS sequence"/>
</dbReference>
<proteinExistence type="predicted"/>
<feature type="compositionally biased region" description="Basic and acidic residues" evidence="6">
    <location>
        <begin position="1"/>
        <end position="21"/>
    </location>
</feature>
<feature type="domain" description="N-acetyltransferase" evidence="7">
    <location>
        <begin position="26"/>
        <end position="171"/>
    </location>
</feature>
<dbReference type="InterPro" id="IPR000182">
    <property type="entry name" value="GNAT_dom"/>
</dbReference>
<gene>
    <name evidence="8" type="ORF">ACFSNB_14860</name>
</gene>
<evidence type="ECO:0000259" key="7">
    <source>
        <dbReference type="PROSITE" id="PS51186"/>
    </source>
</evidence>
<organism evidence="8 9">
    <name type="scientific">Phaeospirillum tilakii</name>
    <dbReference type="NCBI Taxonomy" id="741673"/>
    <lineage>
        <taxon>Bacteria</taxon>
        <taxon>Pseudomonadati</taxon>
        <taxon>Pseudomonadota</taxon>
        <taxon>Alphaproteobacteria</taxon>
        <taxon>Rhodospirillales</taxon>
        <taxon>Rhodospirillaceae</taxon>
        <taxon>Phaeospirillum</taxon>
    </lineage>
</organism>
<evidence type="ECO:0000256" key="5">
    <source>
        <dbReference type="ARBA" id="ARBA00049880"/>
    </source>
</evidence>
<evidence type="ECO:0000256" key="6">
    <source>
        <dbReference type="SAM" id="MobiDB-lite"/>
    </source>
</evidence>
<dbReference type="Pfam" id="PF13508">
    <property type="entry name" value="Acetyltransf_7"/>
    <property type="match status" value="1"/>
</dbReference>
<evidence type="ECO:0000256" key="4">
    <source>
        <dbReference type="ARBA" id="ARBA00023315"/>
    </source>
</evidence>
<dbReference type="InterPro" id="IPR016181">
    <property type="entry name" value="Acyl_CoA_acyltransferase"/>
</dbReference>
<dbReference type="PROSITE" id="PS51186">
    <property type="entry name" value="GNAT"/>
    <property type="match status" value="1"/>
</dbReference>
<dbReference type="EMBL" id="JBHUIY010000035">
    <property type="protein sequence ID" value="MFD2235091.1"/>
    <property type="molecule type" value="Genomic_DNA"/>
</dbReference>
<dbReference type="Gene3D" id="3.40.630.30">
    <property type="match status" value="1"/>
</dbReference>
<evidence type="ECO:0000256" key="2">
    <source>
        <dbReference type="ARBA" id="ARBA00022649"/>
    </source>
</evidence>
<dbReference type="PANTHER" id="PTHR36449">
    <property type="entry name" value="ACETYLTRANSFERASE-RELATED"/>
    <property type="match status" value="1"/>
</dbReference>
<keyword evidence="3 8" id="KW-0808">Transferase</keyword>
<evidence type="ECO:0000256" key="3">
    <source>
        <dbReference type="ARBA" id="ARBA00022679"/>
    </source>
</evidence>
<evidence type="ECO:0000313" key="9">
    <source>
        <dbReference type="Proteomes" id="UP001597296"/>
    </source>
</evidence>
<dbReference type="SUPFAM" id="SSF55729">
    <property type="entry name" value="Acyl-CoA N-acyltransferases (Nat)"/>
    <property type="match status" value="1"/>
</dbReference>
<protein>
    <submittedName>
        <fullName evidence="8">GNAT family N-acetyltransferase</fullName>
        <ecNumber evidence="8">2.3.-.-</ecNumber>
    </submittedName>
</protein>
<evidence type="ECO:0000256" key="1">
    <source>
        <dbReference type="ARBA" id="ARBA00022491"/>
    </source>
</evidence>
<keyword evidence="1" id="KW-0678">Repressor</keyword>
<dbReference type="PANTHER" id="PTHR36449:SF1">
    <property type="entry name" value="ACETYLTRANSFERASE"/>
    <property type="match status" value="1"/>
</dbReference>
<comment type="caution">
    <text evidence="8">The sequence shown here is derived from an EMBL/GenBank/DDBJ whole genome shotgun (WGS) entry which is preliminary data.</text>
</comment>
<keyword evidence="4 8" id="KW-0012">Acyltransferase</keyword>
<name>A0ABW5CEE9_9PROT</name>
<keyword evidence="2" id="KW-1277">Toxin-antitoxin system</keyword>
<feature type="region of interest" description="Disordered" evidence="6">
    <location>
        <begin position="1"/>
        <end position="33"/>
    </location>
</feature>
<comment type="catalytic activity">
    <reaction evidence="5">
        <text>glycyl-tRNA(Gly) + acetyl-CoA = N-acetylglycyl-tRNA(Gly) + CoA + H(+)</text>
        <dbReference type="Rhea" id="RHEA:81867"/>
        <dbReference type="Rhea" id="RHEA-COMP:9683"/>
        <dbReference type="Rhea" id="RHEA-COMP:19766"/>
        <dbReference type="ChEBI" id="CHEBI:15378"/>
        <dbReference type="ChEBI" id="CHEBI:57287"/>
        <dbReference type="ChEBI" id="CHEBI:57288"/>
        <dbReference type="ChEBI" id="CHEBI:78522"/>
        <dbReference type="ChEBI" id="CHEBI:232036"/>
    </reaction>
</comment>
<evidence type="ECO:0000313" key="8">
    <source>
        <dbReference type="EMBL" id="MFD2235091.1"/>
    </source>
</evidence>
<sequence>MPEKEGPDPPRRVHSPERLTPSHDLAAFQNGRHPPLDDWLKRRALASEGLSARTYVVCDADPPGRVVGYYALSTAMEQRRVLPSARLRSGTPDEIPLLLIGRLAVDQAWHGMGLGSALVSDALRRCLAAADIAGVRAVIVHAIDDGAVKFYRRLGFIPSPLGPRVLILPIETVRSVLSD</sequence>
<dbReference type="CDD" id="cd04301">
    <property type="entry name" value="NAT_SF"/>
    <property type="match status" value="1"/>
</dbReference>
<dbReference type="GO" id="GO:0016746">
    <property type="term" value="F:acyltransferase activity"/>
    <property type="evidence" value="ECO:0007669"/>
    <property type="project" value="UniProtKB-KW"/>
</dbReference>
<dbReference type="EC" id="2.3.-.-" evidence="8"/>
<reference evidence="9" key="1">
    <citation type="journal article" date="2019" name="Int. J. Syst. Evol. Microbiol.">
        <title>The Global Catalogue of Microorganisms (GCM) 10K type strain sequencing project: providing services to taxonomists for standard genome sequencing and annotation.</title>
        <authorList>
            <consortium name="The Broad Institute Genomics Platform"/>
            <consortium name="The Broad Institute Genome Sequencing Center for Infectious Disease"/>
            <person name="Wu L."/>
            <person name="Ma J."/>
        </authorList>
    </citation>
    <scope>NUCLEOTIDE SEQUENCE [LARGE SCALE GENOMIC DNA]</scope>
    <source>
        <strain evidence="9">KCTC 15012</strain>
    </source>
</reference>
<accession>A0ABW5CEE9</accession>